<feature type="coiled-coil region" evidence="8">
    <location>
        <begin position="213"/>
        <end position="240"/>
    </location>
</feature>
<evidence type="ECO:0000256" key="8">
    <source>
        <dbReference type="SAM" id="Coils"/>
    </source>
</evidence>
<sequence>MFRTAMNRKLICINFFPFSSLFERNSDETVFKYQLIMDKIKDSLYDQKGDPTKELQSVTNTTFLGFVTGLTLGGIKSGKEALIRFKEENQATLFQHKFFAHRALNHIVTMSSLKGGLQLGAKCALFTFLFTGISTALFVYRGYFNVSNTAISGAIIGFIFRMHMGIKAIFAASVLGSALGTVYGLFTAFLLYITGTDMNDVYESGSKLMQARRERIREIIKEEERTLKELREKNEGIKKSLEEKAGGAKSV</sequence>
<dbReference type="Proteomes" id="UP001642520">
    <property type="component" value="Unassembled WGS sequence"/>
</dbReference>
<evidence type="ECO:0000256" key="4">
    <source>
        <dbReference type="ARBA" id="ARBA00022989"/>
    </source>
</evidence>
<feature type="transmembrane region" description="Helical" evidence="9">
    <location>
        <begin position="146"/>
        <end position="162"/>
    </location>
</feature>
<comment type="subcellular location">
    <subcellularLocation>
        <location evidence="1">Membrane</location>
        <topology evidence="1">Multi-pass membrane protein</topology>
    </subcellularLocation>
</comment>
<evidence type="ECO:0000256" key="3">
    <source>
        <dbReference type="ARBA" id="ARBA00022692"/>
    </source>
</evidence>
<reference evidence="10 11" key="1">
    <citation type="submission" date="2024-08" db="EMBL/GenBank/DDBJ databases">
        <authorList>
            <person name="Will J Nash"/>
            <person name="Angela Man"/>
            <person name="Seanna McTaggart"/>
            <person name="Kendall Baker"/>
            <person name="Tom Barker"/>
            <person name="Leah Catchpole"/>
            <person name="Alex Durrant"/>
            <person name="Karim Gharbi"/>
            <person name="Naomi Irish"/>
            <person name="Gemy Kaithakottil"/>
            <person name="Debby Ku"/>
            <person name="Aaliyah Providence"/>
            <person name="Felix Shaw"/>
            <person name="David Swarbreck"/>
            <person name="Chris Watkins"/>
            <person name="Ann M. McCartney"/>
            <person name="Giulio Formenti"/>
            <person name="Alice Mouton"/>
            <person name="Noel Vella"/>
            <person name="Bjorn M von Reumont"/>
            <person name="Adriana Vella"/>
            <person name="Wilfried Haerty"/>
        </authorList>
    </citation>
    <scope>NUCLEOTIDE SEQUENCE [LARGE SCALE GENOMIC DNA]</scope>
</reference>
<dbReference type="InterPro" id="IPR055299">
    <property type="entry name" value="TIMMDC1"/>
</dbReference>
<comment type="caution">
    <text evidence="10">The sequence shown here is derived from an EMBL/GenBank/DDBJ whole genome shotgun (WGS) entry which is preliminary data.</text>
</comment>
<name>A0ABP1NMN2_XYLVO</name>
<comment type="similarity">
    <text evidence="2">Belongs to the Tim17/Tim22/Tim23 family.</text>
</comment>
<dbReference type="PANTHER" id="PTHR13002">
    <property type="entry name" value="C3ORF1 PROTEIN-RELATED"/>
    <property type="match status" value="1"/>
</dbReference>
<evidence type="ECO:0000256" key="5">
    <source>
        <dbReference type="ARBA" id="ARBA00023136"/>
    </source>
</evidence>
<evidence type="ECO:0000256" key="2">
    <source>
        <dbReference type="ARBA" id="ARBA00008444"/>
    </source>
</evidence>
<evidence type="ECO:0000256" key="1">
    <source>
        <dbReference type="ARBA" id="ARBA00004141"/>
    </source>
</evidence>
<dbReference type="PANTHER" id="PTHR13002:SF1">
    <property type="entry name" value="COMPLEX I ASSEMBLY FACTOR TIMMDC1, MITOCHONDRIAL"/>
    <property type="match status" value="1"/>
</dbReference>
<gene>
    <name evidence="10" type="ORF">XYLVIOL_LOCUS5481</name>
</gene>
<feature type="transmembrane region" description="Helical" evidence="9">
    <location>
        <begin position="169"/>
        <end position="193"/>
    </location>
</feature>
<evidence type="ECO:0000256" key="6">
    <source>
        <dbReference type="ARBA" id="ARBA00040778"/>
    </source>
</evidence>
<evidence type="ECO:0000313" key="11">
    <source>
        <dbReference type="Proteomes" id="UP001642520"/>
    </source>
</evidence>
<keyword evidence="4 9" id="KW-1133">Transmembrane helix</keyword>
<keyword evidence="5 9" id="KW-0472">Membrane</keyword>
<evidence type="ECO:0000256" key="7">
    <source>
        <dbReference type="ARBA" id="ARBA00041344"/>
    </source>
</evidence>
<dbReference type="Pfam" id="PF02466">
    <property type="entry name" value="Tim17"/>
    <property type="match status" value="1"/>
</dbReference>
<evidence type="ECO:0000313" key="10">
    <source>
        <dbReference type="EMBL" id="CAL7942280.1"/>
    </source>
</evidence>
<proteinExistence type="inferred from homology"/>
<accession>A0ABP1NMN2</accession>
<organism evidence="10 11">
    <name type="scientific">Xylocopa violacea</name>
    <name type="common">Violet carpenter bee</name>
    <name type="synonym">Apis violacea</name>
    <dbReference type="NCBI Taxonomy" id="135666"/>
    <lineage>
        <taxon>Eukaryota</taxon>
        <taxon>Metazoa</taxon>
        <taxon>Ecdysozoa</taxon>
        <taxon>Arthropoda</taxon>
        <taxon>Hexapoda</taxon>
        <taxon>Insecta</taxon>
        <taxon>Pterygota</taxon>
        <taxon>Neoptera</taxon>
        <taxon>Endopterygota</taxon>
        <taxon>Hymenoptera</taxon>
        <taxon>Apocrita</taxon>
        <taxon>Aculeata</taxon>
        <taxon>Apoidea</taxon>
        <taxon>Anthophila</taxon>
        <taxon>Apidae</taxon>
        <taxon>Xylocopa</taxon>
        <taxon>Xylocopa</taxon>
    </lineage>
</organism>
<evidence type="ECO:0000256" key="9">
    <source>
        <dbReference type="SAM" id="Phobius"/>
    </source>
</evidence>
<keyword evidence="11" id="KW-1185">Reference proteome</keyword>
<keyword evidence="8" id="KW-0175">Coiled coil</keyword>
<protein>
    <recommendedName>
        <fullName evidence="6">Complex I assembly factor TIMMDC1, mitochondrial</fullName>
    </recommendedName>
    <alternativeName>
        <fullName evidence="7">Translocase of inner mitochondrial membrane domain-containing protein 1</fullName>
    </alternativeName>
</protein>
<keyword evidence="3 9" id="KW-0812">Transmembrane</keyword>
<dbReference type="EMBL" id="CAXAJV020001292">
    <property type="protein sequence ID" value="CAL7942280.1"/>
    <property type="molecule type" value="Genomic_DNA"/>
</dbReference>